<dbReference type="EMBL" id="JYFC01000007">
    <property type="protein sequence ID" value="KJC63396.1"/>
    <property type="molecule type" value="Genomic_DNA"/>
</dbReference>
<evidence type="ECO:0000259" key="8">
    <source>
        <dbReference type="PROSITE" id="PS50928"/>
    </source>
</evidence>
<dbReference type="InterPro" id="IPR045621">
    <property type="entry name" value="BPD_transp_1_N"/>
</dbReference>
<evidence type="ECO:0000256" key="3">
    <source>
        <dbReference type="ARBA" id="ARBA00022475"/>
    </source>
</evidence>
<keyword evidence="6 7" id="KW-0472">Membrane</keyword>
<evidence type="ECO:0000256" key="4">
    <source>
        <dbReference type="ARBA" id="ARBA00022692"/>
    </source>
</evidence>
<feature type="domain" description="ABC transmembrane type-1" evidence="8">
    <location>
        <begin position="98"/>
        <end position="296"/>
    </location>
</feature>
<evidence type="ECO:0000256" key="7">
    <source>
        <dbReference type="RuleBase" id="RU363032"/>
    </source>
</evidence>
<dbReference type="AlphaFoldDB" id="A0A1T4YIE5"/>
<accession>A0A1T4YIE5</accession>
<dbReference type="PANTHER" id="PTHR43163:SF6">
    <property type="entry name" value="DIPEPTIDE TRANSPORT SYSTEM PERMEASE PROTEIN DPPB-RELATED"/>
    <property type="match status" value="1"/>
</dbReference>
<evidence type="ECO:0000313" key="11">
    <source>
        <dbReference type="Proteomes" id="UP000032503"/>
    </source>
</evidence>
<keyword evidence="4 7" id="KW-0812">Transmembrane</keyword>
<reference evidence="9 11" key="1">
    <citation type="journal article" date="2001" name="Int. J. Syst. Evol. Microbiol.">
        <title>Agreia bicolorata gen. nov., sp. nov., to accommodate actinobacteria isolated from narrow reed grass infected by the nematode Heteroanguina graminophila.</title>
        <authorList>
            <person name="Evtushenko L.I."/>
            <person name="Dorofeeva L.V."/>
            <person name="Dobrovolskaya T.G."/>
            <person name="Streshinskaya G.M."/>
            <person name="Subbotin S.A."/>
            <person name="Tiedje J.M."/>
        </authorList>
    </citation>
    <scope>NUCLEOTIDE SEQUENCE [LARGE SCALE GENOMIC DNA]</scope>
    <source>
        <strain evidence="9 11">VKM Ac-1804</strain>
    </source>
</reference>
<dbReference type="EMBL" id="FUYG01000010">
    <property type="protein sequence ID" value="SKB01483.1"/>
    <property type="molecule type" value="Genomic_DNA"/>
</dbReference>
<feature type="transmembrane region" description="Helical" evidence="7">
    <location>
        <begin position="144"/>
        <end position="164"/>
    </location>
</feature>
<dbReference type="PROSITE" id="PS50928">
    <property type="entry name" value="ABC_TM1"/>
    <property type="match status" value="1"/>
</dbReference>
<reference evidence="9" key="2">
    <citation type="submission" date="2015-02" db="EMBL/GenBank/DDBJ databases">
        <authorList>
            <person name="Vasilyev I.Y."/>
            <person name="Siniagina M.N."/>
            <person name="Malanin S.Y."/>
            <person name="Boulygina E.A."/>
            <person name="Grygoryeva T.V."/>
            <person name="Yarullina D.R."/>
            <person name="Ilinskaya O.N."/>
        </authorList>
    </citation>
    <scope>NUCLEOTIDE SEQUENCE</scope>
    <source>
        <strain evidence="9">VKM Ac-1804</strain>
    </source>
</reference>
<sequence>MIFRRILARVAGMLVVVWGAATAAFLVLKLVPGDPVDVMLGVSAQASPELKQSIRAELGLDQPLLVQYVSYLSRLVRGDFGTSYQLRLPVTDVIGQQLGYTLQLAAASLALALVIALAGAVLVHGRAARGVFSVLELLAISSPPFWIGLVLLSVFAFGLGWFPVAGADGIQSLVLPAMTIALPVAGILGQVLRTGLEDAEEQPFATTARARGAGPARLVLRHTLRHAAIPALTLAGYIVGSLLGGAVIVESVFARPGLGRVALAAITNRDLPVVMGIIVFTAIVFVLVNLLVDLAYRAIDPRIAPPTTAIRGAR</sequence>
<dbReference type="InterPro" id="IPR035906">
    <property type="entry name" value="MetI-like_sf"/>
</dbReference>
<feature type="transmembrane region" description="Helical" evidence="7">
    <location>
        <begin position="170"/>
        <end position="192"/>
    </location>
</feature>
<dbReference type="Proteomes" id="UP000189735">
    <property type="component" value="Unassembled WGS sequence"/>
</dbReference>
<feature type="transmembrane region" description="Helical" evidence="7">
    <location>
        <begin position="100"/>
        <end position="123"/>
    </location>
</feature>
<evidence type="ECO:0000313" key="12">
    <source>
        <dbReference type="Proteomes" id="UP000189735"/>
    </source>
</evidence>
<protein>
    <submittedName>
        <fullName evidence="9">ABC transporter permease</fullName>
    </submittedName>
    <submittedName>
        <fullName evidence="10">Peptide/nickel transport system permease protein</fullName>
    </submittedName>
</protein>
<feature type="transmembrane region" description="Helical" evidence="7">
    <location>
        <begin position="273"/>
        <end position="292"/>
    </location>
</feature>
<dbReference type="Pfam" id="PF00528">
    <property type="entry name" value="BPD_transp_1"/>
    <property type="match status" value="1"/>
</dbReference>
<dbReference type="PANTHER" id="PTHR43163">
    <property type="entry name" value="DIPEPTIDE TRANSPORT SYSTEM PERMEASE PROTEIN DPPB-RELATED"/>
    <property type="match status" value="1"/>
</dbReference>
<reference evidence="10" key="4">
    <citation type="submission" date="2017-02" db="EMBL/GenBank/DDBJ databases">
        <authorList>
            <person name="Peterson S.W."/>
        </authorList>
    </citation>
    <scope>NUCLEOTIDE SEQUENCE [LARGE SCALE GENOMIC DNA]</scope>
    <source>
        <strain evidence="10">VKM Ac-2052</strain>
    </source>
</reference>
<comment type="similarity">
    <text evidence="7">Belongs to the binding-protein-dependent transport system permease family.</text>
</comment>
<keyword evidence="3" id="KW-1003">Cell membrane</keyword>
<evidence type="ECO:0000313" key="9">
    <source>
        <dbReference type="EMBL" id="KJC63396.1"/>
    </source>
</evidence>
<dbReference type="CDD" id="cd06261">
    <property type="entry name" value="TM_PBP2"/>
    <property type="match status" value="1"/>
</dbReference>
<comment type="subcellular location">
    <subcellularLocation>
        <location evidence="1 7">Cell membrane</location>
        <topology evidence="1 7">Multi-pass membrane protein</topology>
    </subcellularLocation>
</comment>
<keyword evidence="2 7" id="KW-0813">Transport</keyword>
<feature type="transmembrane region" description="Helical" evidence="7">
    <location>
        <begin position="227"/>
        <end position="253"/>
    </location>
</feature>
<organism evidence="10 12">
    <name type="scientific">Agreia bicolorata</name>
    <dbReference type="NCBI Taxonomy" id="110935"/>
    <lineage>
        <taxon>Bacteria</taxon>
        <taxon>Bacillati</taxon>
        <taxon>Actinomycetota</taxon>
        <taxon>Actinomycetes</taxon>
        <taxon>Micrococcales</taxon>
        <taxon>Microbacteriaceae</taxon>
        <taxon>Agreia</taxon>
    </lineage>
</organism>
<proteinExistence type="inferred from homology"/>
<dbReference type="RefSeq" id="WP_044442937.1">
    <property type="nucleotide sequence ID" value="NZ_FUYG01000010.1"/>
</dbReference>
<feature type="transmembrane region" description="Helical" evidence="7">
    <location>
        <begin position="7"/>
        <end position="28"/>
    </location>
</feature>
<keyword evidence="5 7" id="KW-1133">Transmembrane helix</keyword>
<reference evidence="12" key="3">
    <citation type="submission" date="2017-02" db="EMBL/GenBank/DDBJ databases">
        <authorList>
            <person name="Varghese N."/>
            <person name="Submissions S."/>
        </authorList>
    </citation>
    <scope>NUCLEOTIDE SEQUENCE [LARGE SCALE GENOMIC DNA]</scope>
    <source>
        <strain evidence="12">VKM Ac-2052</strain>
    </source>
</reference>
<evidence type="ECO:0000313" key="10">
    <source>
        <dbReference type="EMBL" id="SKB01483.1"/>
    </source>
</evidence>
<evidence type="ECO:0000256" key="5">
    <source>
        <dbReference type="ARBA" id="ARBA00022989"/>
    </source>
</evidence>
<dbReference type="Proteomes" id="UP000032503">
    <property type="component" value="Unassembled WGS sequence"/>
</dbReference>
<evidence type="ECO:0000256" key="1">
    <source>
        <dbReference type="ARBA" id="ARBA00004651"/>
    </source>
</evidence>
<gene>
    <name evidence="10" type="ORF">SAMN06295879_3257</name>
    <name evidence="9" type="ORF">TZ00_15075</name>
</gene>
<dbReference type="InterPro" id="IPR000515">
    <property type="entry name" value="MetI-like"/>
</dbReference>
<name>A0A1T4YIE5_9MICO</name>
<dbReference type="SUPFAM" id="SSF161098">
    <property type="entry name" value="MetI-like"/>
    <property type="match status" value="1"/>
</dbReference>
<evidence type="ECO:0000256" key="2">
    <source>
        <dbReference type="ARBA" id="ARBA00022448"/>
    </source>
</evidence>
<dbReference type="GO" id="GO:0005886">
    <property type="term" value="C:plasma membrane"/>
    <property type="evidence" value="ECO:0007669"/>
    <property type="project" value="UniProtKB-SubCell"/>
</dbReference>
<dbReference type="Gene3D" id="1.10.3720.10">
    <property type="entry name" value="MetI-like"/>
    <property type="match status" value="1"/>
</dbReference>
<dbReference type="GO" id="GO:0071916">
    <property type="term" value="F:dipeptide transmembrane transporter activity"/>
    <property type="evidence" value="ECO:0007669"/>
    <property type="project" value="TreeGrafter"/>
</dbReference>
<keyword evidence="11" id="KW-1185">Reference proteome</keyword>
<evidence type="ECO:0000256" key="6">
    <source>
        <dbReference type="ARBA" id="ARBA00023136"/>
    </source>
</evidence>
<dbReference type="Pfam" id="PF19300">
    <property type="entry name" value="BPD_transp_1_N"/>
    <property type="match status" value="1"/>
</dbReference>